<dbReference type="Pfam" id="PF02786">
    <property type="entry name" value="CPSase_L_D2"/>
    <property type="match status" value="1"/>
</dbReference>
<keyword evidence="1" id="KW-0067">ATP-binding</keyword>
<comment type="caution">
    <text evidence="3">The sequence shown here is derived from an EMBL/GenBank/DDBJ whole genome shotgun (WGS) entry which is preliminary data.</text>
</comment>
<dbReference type="RefSeq" id="WP_139938328.1">
    <property type="nucleotide sequence ID" value="NZ_JBHSYP010000022.1"/>
</dbReference>
<dbReference type="Gene3D" id="3.40.50.20">
    <property type="match status" value="1"/>
</dbReference>
<dbReference type="InterPro" id="IPR005479">
    <property type="entry name" value="CPAse_ATP-bd"/>
</dbReference>
<dbReference type="GO" id="GO:0046872">
    <property type="term" value="F:metal ion binding"/>
    <property type="evidence" value="ECO:0007669"/>
    <property type="project" value="InterPro"/>
</dbReference>
<name>A0A501PSG5_9PROT</name>
<proteinExistence type="predicted"/>
<dbReference type="GO" id="GO:0005524">
    <property type="term" value="F:ATP binding"/>
    <property type="evidence" value="ECO:0007669"/>
    <property type="project" value="UniProtKB-UniRule"/>
</dbReference>
<dbReference type="GO" id="GO:0016874">
    <property type="term" value="F:ligase activity"/>
    <property type="evidence" value="ECO:0007669"/>
    <property type="project" value="UniProtKB-KW"/>
</dbReference>
<dbReference type="AlphaFoldDB" id="A0A501PSG5"/>
<evidence type="ECO:0000259" key="2">
    <source>
        <dbReference type="PROSITE" id="PS50975"/>
    </source>
</evidence>
<evidence type="ECO:0000313" key="4">
    <source>
        <dbReference type="Proteomes" id="UP000319148"/>
    </source>
</evidence>
<dbReference type="Proteomes" id="UP000319148">
    <property type="component" value="Unassembled WGS sequence"/>
</dbReference>
<keyword evidence="3" id="KW-0436">Ligase</keyword>
<dbReference type="InterPro" id="IPR011761">
    <property type="entry name" value="ATP-grasp"/>
</dbReference>
<evidence type="ECO:0000256" key="1">
    <source>
        <dbReference type="PROSITE-ProRule" id="PRU00409"/>
    </source>
</evidence>
<gene>
    <name evidence="3" type="ORF">FIV46_03075</name>
</gene>
<feature type="domain" description="ATP-grasp" evidence="2">
    <location>
        <begin position="128"/>
        <end position="325"/>
    </location>
</feature>
<accession>A0A501PSG5</accession>
<sequence>MISYMPPKSPEECPTVLLLGTDTPIGLAIVRDLGRAGYRVIGIGHTERALAGKSRYCSAHYVRAGRNEALILQIEQLAAEHDARFLMAISEGDLLTLNRFRDRLEESIIPLLPTADMLTKVLDKNICQDYAEQAGIRTPKTRQFTSLDEVQSNLGQLSYPLVLKWGDPNAVAPLLEDAGLDMVKTGYARTAEELLGQLAVYEPVGHYPMVQEYCPGFGLGQMFLVRDGRILMEFQHERLHEWPPEGGVSSLCASVPLDQHVEIREKSRSLLEKLNWNGVAMVEYRFHPASGTYYFMEINGRFWGSLPLATAAGVPFPSALVACCGEGREISELSDYKALKCCFLIPETKRLMRLLVQKNRIRDPFYRPDTLRSLLGYIAAPFRPDLCYYIFQWRDPKPFFSDLGGMLLKFARLLRR</sequence>
<keyword evidence="1" id="KW-0547">Nucleotide-binding</keyword>
<dbReference type="SUPFAM" id="SSF56059">
    <property type="entry name" value="Glutathione synthetase ATP-binding domain-like"/>
    <property type="match status" value="1"/>
</dbReference>
<evidence type="ECO:0000313" key="3">
    <source>
        <dbReference type="EMBL" id="TPD63078.1"/>
    </source>
</evidence>
<dbReference type="PROSITE" id="PS50975">
    <property type="entry name" value="ATP_GRASP"/>
    <property type="match status" value="1"/>
</dbReference>
<protein>
    <submittedName>
        <fullName evidence="3">Carboxylate--amine ligase</fullName>
    </submittedName>
</protein>
<dbReference type="Gene3D" id="3.30.470.20">
    <property type="entry name" value="ATP-grasp fold, B domain"/>
    <property type="match status" value="1"/>
</dbReference>
<keyword evidence="4" id="KW-1185">Reference proteome</keyword>
<dbReference type="OrthoDB" id="9765608at2"/>
<reference evidence="4" key="1">
    <citation type="submission" date="2019-06" db="EMBL/GenBank/DDBJ databases">
        <title>The complete genome of Emcibacter congregatus ZYLT.</title>
        <authorList>
            <person name="Zhao Z."/>
        </authorList>
    </citation>
    <scope>NUCLEOTIDE SEQUENCE [LARGE SCALE GENOMIC DNA]</scope>
    <source>
        <strain evidence="4">MCCC 1A06723</strain>
    </source>
</reference>
<organism evidence="3 4">
    <name type="scientific">Emcibacter nanhaiensis</name>
    <dbReference type="NCBI Taxonomy" id="1505037"/>
    <lineage>
        <taxon>Bacteria</taxon>
        <taxon>Pseudomonadati</taxon>
        <taxon>Pseudomonadota</taxon>
        <taxon>Alphaproteobacteria</taxon>
        <taxon>Emcibacterales</taxon>
        <taxon>Emcibacteraceae</taxon>
        <taxon>Emcibacter</taxon>
    </lineage>
</organism>
<dbReference type="EMBL" id="VFIY01000004">
    <property type="protein sequence ID" value="TPD63078.1"/>
    <property type="molecule type" value="Genomic_DNA"/>
</dbReference>